<sequence>MVCNYHEYYSVSYAAEVVRSSLMIELGYASFTL</sequence>
<proteinExistence type="predicted"/>
<dbReference type="EMBL" id="CM009306">
    <property type="protein sequence ID" value="RQP02126.1"/>
    <property type="molecule type" value="Genomic_DNA"/>
</dbReference>
<protein>
    <submittedName>
        <fullName evidence="1">Uncharacterized protein</fullName>
    </submittedName>
</protein>
<gene>
    <name evidence="1" type="ORF">POPTR_017G097301</name>
</gene>
<dbReference type="AlphaFoldDB" id="A0A3N7G715"/>
<name>A0A3N7G715_POPTR</name>
<keyword evidence="2" id="KW-1185">Reference proteome</keyword>
<evidence type="ECO:0000313" key="1">
    <source>
        <dbReference type="EMBL" id="RQP02126.1"/>
    </source>
</evidence>
<dbReference type="InParanoid" id="A0A3N7G715"/>
<organism evidence="1 2">
    <name type="scientific">Populus trichocarpa</name>
    <name type="common">Western balsam poplar</name>
    <name type="synonym">Populus balsamifera subsp. trichocarpa</name>
    <dbReference type="NCBI Taxonomy" id="3694"/>
    <lineage>
        <taxon>Eukaryota</taxon>
        <taxon>Viridiplantae</taxon>
        <taxon>Streptophyta</taxon>
        <taxon>Embryophyta</taxon>
        <taxon>Tracheophyta</taxon>
        <taxon>Spermatophyta</taxon>
        <taxon>Magnoliopsida</taxon>
        <taxon>eudicotyledons</taxon>
        <taxon>Gunneridae</taxon>
        <taxon>Pentapetalae</taxon>
        <taxon>rosids</taxon>
        <taxon>fabids</taxon>
        <taxon>Malpighiales</taxon>
        <taxon>Salicaceae</taxon>
        <taxon>Saliceae</taxon>
        <taxon>Populus</taxon>
    </lineage>
</organism>
<evidence type="ECO:0000313" key="2">
    <source>
        <dbReference type="Proteomes" id="UP000006729"/>
    </source>
</evidence>
<accession>A0A3N7G715</accession>
<dbReference type="Proteomes" id="UP000006729">
    <property type="component" value="Chromosome 17"/>
</dbReference>
<reference evidence="1 2" key="1">
    <citation type="journal article" date="2006" name="Science">
        <title>The genome of black cottonwood, Populus trichocarpa (Torr. &amp; Gray).</title>
        <authorList>
            <person name="Tuskan G.A."/>
            <person name="Difazio S."/>
            <person name="Jansson S."/>
            <person name="Bohlmann J."/>
            <person name="Grigoriev I."/>
            <person name="Hellsten U."/>
            <person name="Putnam N."/>
            <person name="Ralph S."/>
            <person name="Rombauts S."/>
            <person name="Salamov A."/>
            <person name="Schein J."/>
            <person name="Sterck L."/>
            <person name="Aerts A."/>
            <person name="Bhalerao R.R."/>
            <person name="Bhalerao R.P."/>
            <person name="Blaudez D."/>
            <person name="Boerjan W."/>
            <person name="Brun A."/>
            <person name="Brunner A."/>
            <person name="Busov V."/>
            <person name="Campbell M."/>
            <person name="Carlson J."/>
            <person name="Chalot M."/>
            <person name="Chapman J."/>
            <person name="Chen G.L."/>
            <person name="Cooper D."/>
            <person name="Coutinho P.M."/>
            <person name="Couturier J."/>
            <person name="Covert S."/>
            <person name="Cronk Q."/>
            <person name="Cunningham R."/>
            <person name="Davis J."/>
            <person name="Degroeve S."/>
            <person name="Dejardin A."/>
            <person name="Depamphilis C."/>
            <person name="Detter J."/>
            <person name="Dirks B."/>
            <person name="Dubchak I."/>
            <person name="Duplessis S."/>
            <person name="Ehlting J."/>
            <person name="Ellis B."/>
            <person name="Gendler K."/>
            <person name="Goodstein D."/>
            <person name="Gribskov M."/>
            <person name="Grimwood J."/>
            <person name="Groover A."/>
            <person name="Gunter L."/>
            <person name="Hamberger B."/>
            <person name="Heinze B."/>
            <person name="Helariutta Y."/>
            <person name="Henrissat B."/>
            <person name="Holligan D."/>
            <person name="Holt R."/>
            <person name="Huang W."/>
            <person name="Islam-Faridi N."/>
            <person name="Jones S."/>
            <person name="Jones-Rhoades M."/>
            <person name="Jorgensen R."/>
            <person name="Joshi C."/>
            <person name="Kangasjarvi J."/>
            <person name="Karlsson J."/>
            <person name="Kelleher C."/>
            <person name="Kirkpatrick R."/>
            <person name="Kirst M."/>
            <person name="Kohler A."/>
            <person name="Kalluri U."/>
            <person name="Larimer F."/>
            <person name="Leebens-Mack J."/>
            <person name="Leple J.C."/>
            <person name="Locascio P."/>
            <person name="Lou Y."/>
            <person name="Lucas S."/>
            <person name="Martin F."/>
            <person name="Montanini B."/>
            <person name="Napoli C."/>
            <person name="Nelson D.R."/>
            <person name="Nelson C."/>
            <person name="Nieminen K."/>
            <person name="Nilsson O."/>
            <person name="Pereda V."/>
            <person name="Peter G."/>
            <person name="Philippe R."/>
            <person name="Pilate G."/>
            <person name="Poliakov A."/>
            <person name="Razumovskaya J."/>
            <person name="Richardson P."/>
            <person name="Rinaldi C."/>
            <person name="Ritland K."/>
            <person name="Rouze P."/>
            <person name="Ryaboy D."/>
            <person name="Schmutz J."/>
            <person name="Schrader J."/>
            <person name="Segerman B."/>
            <person name="Shin H."/>
            <person name="Siddiqui A."/>
            <person name="Sterky F."/>
            <person name="Terry A."/>
            <person name="Tsai C.J."/>
            <person name="Uberbacher E."/>
            <person name="Unneberg P."/>
            <person name="Vahala J."/>
            <person name="Wall K."/>
            <person name="Wessler S."/>
            <person name="Yang G."/>
            <person name="Yin T."/>
            <person name="Douglas C."/>
            <person name="Marra M."/>
            <person name="Sandberg G."/>
            <person name="Van de Peer Y."/>
            <person name="Rokhsar D."/>
        </authorList>
    </citation>
    <scope>NUCLEOTIDE SEQUENCE [LARGE SCALE GENOMIC DNA]</scope>
    <source>
        <strain evidence="2">cv. Nisqually</strain>
    </source>
</reference>